<dbReference type="GO" id="GO:0050482">
    <property type="term" value="P:arachidonate secretion"/>
    <property type="evidence" value="ECO:0007669"/>
    <property type="project" value="InterPro"/>
</dbReference>
<feature type="signal peptide" evidence="8">
    <location>
        <begin position="1"/>
        <end position="20"/>
    </location>
</feature>
<evidence type="ECO:0000256" key="6">
    <source>
        <dbReference type="ARBA" id="ARBA00023098"/>
    </source>
</evidence>
<dbReference type="OrthoDB" id="8187220at2759"/>
<feature type="chain" id="PRO_5003156916" description="phospholipase A2" evidence="8">
    <location>
        <begin position="21"/>
        <end position="191"/>
    </location>
</feature>
<dbReference type="EC" id="3.1.1.4" evidence="3"/>
<dbReference type="FunCoup" id="E2ARH9">
    <property type="interactions" value="56"/>
</dbReference>
<dbReference type="PROSITE" id="PS00118">
    <property type="entry name" value="PA2_HIS"/>
    <property type="match status" value="1"/>
</dbReference>
<dbReference type="STRING" id="104421.E2ARH9"/>
<dbReference type="EMBL" id="GL442063">
    <property type="protein sequence ID" value="EFN63988.1"/>
    <property type="molecule type" value="Genomic_DNA"/>
</dbReference>
<name>E2ARH9_CAMFO</name>
<sequence length="191" mass="21270">MSRLCLFVFFLGIAIQFGDCENSGNNIDCTPSKPGSDKTHLSFLEKEVIKFEKKVQSLIHDGGTFSHFLEKLYDYILKHNLTEHISTIFPGTLWCGGGDIAKSKSDLGLFNDTDACCRAHDNCKYDIESDNTMGNLDNNGLFTRSACSCDHQFYNCLKKVSSLISEAIGETYFNILKPQCFQCACPSNGCQ</sequence>
<dbReference type="Pfam" id="PF05826">
    <property type="entry name" value="Phospholip_A2_2"/>
    <property type="match status" value="1"/>
</dbReference>
<evidence type="ECO:0000313" key="11">
    <source>
        <dbReference type="Proteomes" id="UP000000311"/>
    </source>
</evidence>
<evidence type="ECO:0000256" key="2">
    <source>
        <dbReference type="ARBA" id="ARBA00004613"/>
    </source>
</evidence>
<protein>
    <recommendedName>
        <fullName evidence="3">phospholipase A2</fullName>
        <ecNumber evidence="3">3.1.1.4</ecNumber>
    </recommendedName>
    <alternativeName>
        <fullName evidence="7">Phosphatidylcholine 2-acylhydrolase</fullName>
    </alternativeName>
</protein>
<keyword evidence="4" id="KW-0964">Secreted</keyword>
<dbReference type="OMA" id="IQFGDCE"/>
<dbReference type="InterPro" id="IPR036444">
    <property type="entry name" value="PLipase_A2_dom_sf"/>
</dbReference>
<keyword evidence="6" id="KW-0443">Lipid metabolism</keyword>
<evidence type="ECO:0000256" key="4">
    <source>
        <dbReference type="ARBA" id="ARBA00022525"/>
    </source>
</evidence>
<dbReference type="GO" id="GO:0005576">
    <property type="term" value="C:extracellular region"/>
    <property type="evidence" value="ECO:0007669"/>
    <property type="project" value="UniProtKB-SubCell"/>
</dbReference>
<comment type="subcellular location">
    <subcellularLocation>
        <location evidence="2">Secreted</location>
    </subcellularLocation>
</comment>
<gene>
    <name evidence="10" type="ORF">EAG_09601</name>
</gene>
<evidence type="ECO:0000256" key="8">
    <source>
        <dbReference type="SAM" id="SignalP"/>
    </source>
</evidence>
<dbReference type="InterPro" id="IPR033113">
    <property type="entry name" value="PLA2_histidine"/>
</dbReference>
<dbReference type="AlphaFoldDB" id="E2ARH9"/>
<organism evidence="11">
    <name type="scientific">Camponotus floridanus</name>
    <name type="common">Florida carpenter ant</name>
    <dbReference type="NCBI Taxonomy" id="104421"/>
    <lineage>
        <taxon>Eukaryota</taxon>
        <taxon>Metazoa</taxon>
        <taxon>Ecdysozoa</taxon>
        <taxon>Arthropoda</taxon>
        <taxon>Hexapoda</taxon>
        <taxon>Insecta</taxon>
        <taxon>Pterygota</taxon>
        <taxon>Neoptera</taxon>
        <taxon>Endopterygota</taxon>
        <taxon>Hymenoptera</taxon>
        <taxon>Apocrita</taxon>
        <taxon>Aculeata</taxon>
        <taxon>Formicoidea</taxon>
        <taxon>Formicidae</taxon>
        <taxon>Formicinae</taxon>
        <taxon>Camponotus</taxon>
    </lineage>
</organism>
<feature type="domain" description="Phospholipase A2-like central" evidence="9">
    <location>
        <begin position="88"/>
        <end position="183"/>
    </location>
</feature>
<dbReference type="GO" id="GO:0004623">
    <property type="term" value="F:phospholipase A2 activity"/>
    <property type="evidence" value="ECO:0007669"/>
    <property type="project" value="UniProtKB-EC"/>
</dbReference>
<keyword evidence="5" id="KW-0442">Lipid degradation</keyword>
<evidence type="ECO:0000256" key="3">
    <source>
        <dbReference type="ARBA" id="ARBA00013278"/>
    </source>
</evidence>
<dbReference type="GO" id="GO:0016042">
    <property type="term" value="P:lipid catabolic process"/>
    <property type="evidence" value="ECO:0007669"/>
    <property type="project" value="UniProtKB-KW"/>
</dbReference>
<evidence type="ECO:0000259" key="9">
    <source>
        <dbReference type="Pfam" id="PF05826"/>
    </source>
</evidence>
<dbReference type="PANTHER" id="PTHR12253">
    <property type="entry name" value="RH14732P"/>
    <property type="match status" value="1"/>
</dbReference>
<proteinExistence type="predicted"/>
<dbReference type="SUPFAM" id="SSF48619">
    <property type="entry name" value="Phospholipase A2, PLA2"/>
    <property type="match status" value="1"/>
</dbReference>
<dbReference type="Proteomes" id="UP000000311">
    <property type="component" value="Unassembled WGS sequence"/>
</dbReference>
<evidence type="ECO:0000256" key="7">
    <source>
        <dbReference type="ARBA" id="ARBA00029903"/>
    </source>
</evidence>
<keyword evidence="11" id="KW-1185">Reference proteome</keyword>
<dbReference type="Gene3D" id="1.20.90.10">
    <property type="entry name" value="Phospholipase A2 domain"/>
    <property type="match status" value="1"/>
</dbReference>
<evidence type="ECO:0000256" key="1">
    <source>
        <dbReference type="ARBA" id="ARBA00001913"/>
    </source>
</evidence>
<dbReference type="InParanoid" id="E2ARH9"/>
<evidence type="ECO:0000256" key="5">
    <source>
        <dbReference type="ARBA" id="ARBA00022963"/>
    </source>
</evidence>
<comment type="cofactor">
    <cofactor evidence="1">
        <name>Ca(2+)</name>
        <dbReference type="ChEBI" id="CHEBI:29108"/>
    </cofactor>
</comment>
<reference evidence="10 11" key="1">
    <citation type="journal article" date="2010" name="Science">
        <title>Genomic comparison of the ants Camponotus floridanus and Harpegnathos saltator.</title>
        <authorList>
            <person name="Bonasio R."/>
            <person name="Zhang G."/>
            <person name="Ye C."/>
            <person name="Mutti N.S."/>
            <person name="Fang X."/>
            <person name="Qin N."/>
            <person name="Donahue G."/>
            <person name="Yang P."/>
            <person name="Li Q."/>
            <person name="Li C."/>
            <person name="Zhang P."/>
            <person name="Huang Z."/>
            <person name="Berger S.L."/>
            <person name="Reinberg D."/>
            <person name="Wang J."/>
            <person name="Liebig J."/>
        </authorList>
    </citation>
    <scope>NUCLEOTIDE SEQUENCE [LARGE SCALE GENOMIC DNA]</scope>
    <source>
        <strain evidence="11">C129</strain>
    </source>
</reference>
<dbReference type="GO" id="GO:0006644">
    <property type="term" value="P:phospholipid metabolic process"/>
    <property type="evidence" value="ECO:0007669"/>
    <property type="project" value="InterPro"/>
</dbReference>
<keyword evidence="8" id="KW-0732">Signal</keyword>
<accession>E2ARH9</accession>
<evidence type="ECO:0000313" key="10">
    <source>
        <dbReference type="EMBL" id="EFN63988.1"/>
    </source>
</evidence>
<dbReference type="InterPro" id="IPR016090">
    <property type="entry name" value="PLA2-like_dom"/>
</dbReference>